<reference evidence="1" key="1">
    <citation type="submission" date="2018-04" db="EMBL/GenBank/DDBJ databases">
        <title>Whole genome sequencing of Hypsizygus marmoreus.</title>
        <authorList>
            <person name="Choi I.-G."/>
            <person name="Min B."/>
            <person name="Kim J.-G."/>
            <person name="Kim S."/>
            <person name="Oh Y.-L."/>
            <person name="Kong W.-S."/>
            <person name="Park H."/>
            <person name="Jeong J."/>
            <person name="Song E.-S."/>
        </authorList>
    </citation>
    <scope>NUCLEOTIDE SEQUENCE [LARGE SCALE GENOMIC DNA]</scope>
    <source>
        <strain evidence="1">51987-8</strain>
    </source>
</reference>
<dbReference type="InParanoid" id="A0A369JES1"/>
<evidence type="ECO:0000313" key="1">
    <source>
        <dbReference type="EMBL" id="RDB20669.1"/>
    </source>
</evidence>
<gene>
    <name evidence="1" type="ORF">Hypma_012100</name>
</gene>
<comment type="caution">
    <text evidence="1">The sequence shown here is derived from an EMBL/GenBank/DDBJ whole genome shotgun (WGS) entry which is preliminary data.</text>
</comment>
<evidence type="ECO:0008006" key="3">
    <source>
        <dbReference type="Google" id="ProtNLM"/>
    </source>
</evidence>
<dbReference type="OrthoDB" id="3042049at2759"/>
<keyword evidence="2" id="KW-1185">Reference proteome</keyword>
<accession>A0A369JES1</accession>
<proteinExistence type="predicted"/>
<organism evidence="1 2">
    <name type="scientific">Hypsizygus marmoreus</name>
    <name type="common">White beech mushroom</name>
    <name type="synonym">Agaricus marmoreus</name>
    <dbReference type="NCBI Taxonomy" id="39966"/>
    <lineage>
        <taxon>Eukaryota</taxon>
        <taxon>Fungi</taxon>
        <taxon>Dikarya</taxon>
        <taxon>Basidiomycota</taxon>
        <taxon>Agaricomycotina</taxon>
        <taxon>Agaricomycetes</taxon>
        <taxon>Agaricomycetidae</taxon>
        <taxon>Agaricales</taxon>
        <taxon>Tricholomatineae</taxon>
        <taxon>Lyophyllaceae</taxon>
        <taxon>Hypsizygus</taxon>
    </lineage>
</organism>
<dbReference type="EMBL" id="LUEZ02000058">
    <property type="protein sequence ID" value="RDB20669.1"/>
    <property type="molecule type" value="Genomic_DNA"/>
</dbReference>
<evidence type="ECO:0000313" key="2">
    <source>
        <dbReference type="Proteomes" id="UP000076154"/>
    </source>
</evidence>
<name>A0A369JES1_HYPMA</name>
<protein>
    <recommendedName>
        <fullName evidence="3">F-box domain-containing protein</fullName>
    </recommendedName>
</protein>
<dbReference type="AlphaFoldDB" id="A0A369JES1"/>
<sequence>MADHLLYPSDLNITGHGPFVVCVLGGESLRCQITGYGPLFRFLPRLREVSLSFRYQYYHHFVNGLSRLFFCDAVDLRRLKISCPTDEIIMPGGLVVLGEAPGIPWTQLTELCLSIYHSFESALQILRLCPCLEACTISLRDHTAVPIVEMLTLPYIKSLTIYEISFPEDTILNNLVAPSLVKLRLFLDDPGTFSRILSFLHRSEASLEVFWCINLFSYRDLYRTPGVEGFLEQVPTLLEIQTPILFPISVLQRVSRGELLPRLEIWRCGLLLDTVDAFIDAVEARLVPEISASQVLRKACGRIFIEAGTSDVRGALQRMEKVREEYGDDFKLLVLDDESLA</sequence>
<dbReference type="Proteomes" id="UP000076154">
    <property type="component" value="Unassembled WGS sequence"/>
</dbReference>